<dbReference type="Proteomes" id="UP000245423">
    <property type="component" value="Chromosome 1"/>
</dbReference>
<dbReference type="Pfam" id="PF12687">
    <property type="entry name" value="DUF3801"/>
    <property type="match status" value="1"/>
</dbReference>
<sequence length="164" mass="19228">MVNDEVNNKAINIEIKVAEYSAKAIFKAIKKIMEDAAEKSQPLADYLSEKRKTNSRRLKDMVKKGQLENIELQKGEVKELKKQLNRYGVRFSVMKNKEAGLYSVFFQAKDTKAMDLAFKKAIERYEKKENKRNSTRDILNKFKVKVKNTVVKDKVKEKHQQQER</sequence>
<organism evidence="2 3">
    <name type="scientific">[Clostridium] ultunense Esp</name>
    <dbReference type="NCBI Taxonomy" id="1288971"/>
    <lineage>
        <taxon>Bacteria</taxon>
        <taxon>Bacillati</taxon>
        <taxon>Bacillota</taxon>
        <taxon>Tissierellia</taxon>
        <taxon>Tissierellales</taxon>
        <taxon>Tepidimicrobiaceae</taxon>
        <taxon>Schnuerera</taxon>
    </lineage>
</organism>
<proteinExistence type="predicted"/>
<dbReference type="InterPro" id="IPR024234">
    <property type="entry name" value="DUF3801"/>
</dbReference>
<reference evidence="2 3" key="1">
    <citation type="submission" date="2016-11" db="EMBL/GenBank/DDBJ databases">
        <authorList>
            <person name="Manzoor S."/>
        </authorList>
    </citation>
    <scope>NUCLEOTIDE SEQUENCE [LARGE SCALE GENOMIC DNA]</scope>
    <source>
        <strain evidence="2">Clostridium ultunense strain Esp</strain>
    </source>
</reference>
<gene>
    <name evidence="2" type="ORF">CUESP1_3012</name>
</gene>
<dbReference type="OrthoDB" id="9811478at2"/>
<protein>
    <recommendedName>
        <fullName evidence="4">Conjugal transfer protein</fullName>
    </recommendedName>
</protein>
<dbReference type="EMBL" id="LT669839">
    <property type="protein sequence ID" value="SHD78340.1"/>
    <property type="molecule type" value="Genomic_DNA"/>
</dbReference>
<evidence type="ECO:0000256" key="1">
    <source>
        <dbReference type="SAM" id="Coils"/>
    </source>
</evidence>
<dbReference type="RefSeq" id="WP_025642388.1">
    <property type="nucleotide sequence ID" value="NZ_LT669839.1"/>
</dbReference>
<keyword evidence="1" id="KW-0175">Coiled coil</keyword>
<name>A0A1M4PS62_9FIRM</name>
<keyword evidence="3" id="KW-1185">Reference proteome</keyword>
<evidence type="ECO:0000313" key="2">
    <source>
        <dbReference type="EMBL" id="SHD78340.1"/>
    </source>
</evidence>
<evidence type="ECO:0000313" key="3">
    <source>
        <dbReference type="Proteomes" id="UP000245423"/>
    </source>
</evidence>
<dbReference type="AlphaFoldDB" id="A0A1M4PS62"/>
<accession>A0A1M4PS62</accession>
<feature type="coiled-coil region" evidence="1">
    <location>
        <begin position="63"/>
        <end position="90"/>
    </location>
</feature>
<evidence type="ECO:0008006" key="4">
    <source>
        <dbReference type="Google" id="ProtNLM"/>
    </source>
</evidence>